<evidence type="ECO:0000313" key="13">
    <source>
        <dbReference type="EMBL" id="UQS84592.1"/>
    </source>
</evidence>
<dbReference type="InterPro" id="IPR005467">
    <property type="entry name" value="His_kinase_dom"/>
</dbReference>
<dbReference type="PANTHER" id="PTHR45453:SF2">
    <property type="entry name" value="HISTIDINE KINASE"/>
    <property type="match status" value="1"/>
</dbReference>
<evidence type="ECO:0000313" key="14">
    <source>
        <dbReference type="Proteomes" id="UP000831859"/>
    </source>
</evidence>
<evidence type="ECO:0000256" key="8">
    <source>
        <dbReference type="ARBA" id="ARBA00022989"/>
    </source>
</evidence>
<dbReference type="PROSITE" id="PS50109">
    <property type="entry name" value="HIS_KIN"/>
    <property type="match status" value="1"/>
</dbReference>
<keyword evidence="5" id="KW-0808">Transferase</keyword>
<dbReference type="SMART" id="SM00387">
    <property type="entry name" value="HATPase_c"/>
    <property type="match status" value="1"/>
</dbReference>
<dbReference type="EC" id="2.7.13.3" evidence="3"/>
<dbReference type="Gene3D" id="3.30.565.10">
    <property type="entry name" value="Histidine kinase-like ATPase, C-terminal domain"/>
    <property type="match status" value="1"/>
</dbReference>
<keyword evidence="7 13" id="KW-0418">Kinase</keyword>
<name>A0ABY4PG78_9LACO</name>
<feature type="domain" description="Histidine kinase" evidence="12">
    <location>
        <begin position="120"/>
        <end position="319"/>
    </location>
</feature>
<dbReference type="RefSeq" id="WP_249510578.1">
    <property type="nucleotide sequence ID" value="NZ_CP093362.1"/>
</dbReference>
<comment type="subcellular location">
    <subcellularLocation>
        <location evidence="2">Cell membrane</location>
        <topology evidence="2">Multi-pass membrane protein</topology>
    </subcellularLocation>
</comment>
<evidence type="ECO:0000256" key="3">
    <source>
        <dbReference type="ARBA" id="ARBA00012438"/>
    </source>
</evidence>
<gene>
    <name evidence="13" type="ORF">MOO46_04895</name>
</gene>
<evidence type="ECO:0000256" key="6">
    <source>
        <dbReference type="ARBA" id="ARBA00022692"/>
    </source>
</evidence>
<evidence type="ECO:0000256" key="2">
    <source>
        <dbReference type="ARBA" id="ARBA00004651"/>
    </source>
</evidence>
<dbReference type="InterPro" id="IPR050351">
    <property type="entry name" value="BphY/WalK/GraS-like"/>
</dbReference>
<keyword evidence="14" id="KW-1185">Reference proteome</keyword>
<evidence type="ECO:0000256" key="9">
    <source>
        <dbReference type="ARBA" id="ARBA00023012"/>
    </source>
</evidence>
<dbReference type="GO" id="GO:0016301">
    <property type="term" value="F:kinase activity"/>
    <property type="evidence" value="ECO:0007669"/>
    <property type="project" value="UniProtKB-KW"/>
</dbReference>
<evidence type="ECO:0000259" key="12">
    <source>
        <dbReference type="PROSITE" id="PS50109"/>
    </source>
</evidence>
<proteinExistence type="predicted"/>
<keyword evidence="10 11" id="KW-0472">Membrane</keyword>
<dbReference type="Proteomes" id="UP000831859">
    <property type="component" value="Chromosome"/>
</dbReference>
<sequence length="322" mass="37976">MNKKTFFVLYIKSQLPVLFLYVFTLLLLMIMNYSYSLPDGLIIDVFRYSILLLLIWLFAKLIIDIFKIKKFNNDDLDNYKFSTPLEFLMNEKIIHQKSDYVDEINKINFTQKDRMNQMDLSAHEIKNDLTTLRICIENNDYNYDKMFNSINGADYHLNILLNYERLFTDSNDFDFEWIYLDNLVKNILQSMSMQFINKQLVPNLKNLHVEILGDKKWLYFCIEQIISNAIKYSDKNTKIIISFKHDSLFIKDTGETISKSDLPRIFDKGFTGQNGHNQKSSTGIGLFLVKSVCHKLNIKVNSISEEKNTSFILTFKKSMIRL</sequence>
<dbReference type="PANTHER" id="PTHR45453">
    <property type="entry name" value="PHOSPHATE REGULON SENSOR PROTEIN PHOR"/>
    <property type="match status" value="1"/>
</dbReference>
<evidence type="ECO:0000256" key="1">
    <source>
        <dbReference type="ARBA" id="ARBA00000085"/>
    </source>
</evidence>
<keyword evidence="9" id="KW-0902">Two-component regulatory system</keyword>
<dbReference type="SUPFAM" id="SSF55874">
    <property type="entry name" value="ATPase domain of HSP90 chaperone/DNA topoisomerase II/histidine kinase"/>
    <property type="match status" value="1"/>
</dbReference>
<evidence type="ECO:0000256" key="7">
    <source>
        <dbReference type="ARBA" id="ARBA00022777"/>
    </source>
</evidence>
<evidence type="ECO:0000256" key="4">
    <source>
        <dbReference type="ARBA" id="ARBA00022475"/>
    </source>
</evidence>
<dbReference type="InterPro" id="IPR003594">
    <property type="entry name" value="HATPase_dom"/>
</dbReference>
<comment type="catalytic activity">
    <reaction evidence="1">
        <text>ATP + protein L-histidine = ADP + protein N-phospho-L-histidine.</text>
        <dbReference type="EC" id="2.7.13.3"/>
    </reaction>
</comment>
<protein>
    <recommendedName>
        <fullName evidence="3">histidine kinase</fullName>
        <ecNumber evidence="3">2.7.13.3</ecNumber>
    </recommendedName>
</protein>
<dbReference type="InterPro" id="IPR036890">
    <property type="entry name" value="HATPase_C_sf"/>
</dbReference>
<dbReference type="EMBL" id="CP093362">
    <property type="protein sequence ID" value="UQS84592.1"/>
    <property type="molecule type" value="Genomic_DNA"/>
</dbReference>
<dbReference type="Pfam" id="PF02518">
    <property type="entry name" value="HATPase_c"/>
    <property type="match status" value="1"/>
</dbReference>
<organism evidence="13 14">
    <name type="scientific">Apilactobacillus apisilvae</name>
    <dbReference type="NCBI Taxonomy" id="2923364"/>
    <lineage>
        <taxon>Bacteria</taxon>
        <taxon>Bacillati</taxon>
        <taxon>Bacillota</taxon>
        <taxon>Bacilli</taxon>
        <taxon>Lactobacillales</taxon>
        <taxon>Lactobacillaceae</taxon>
        <taxon>Apilactobacillus</taxon>
    </lineage>
</organism>
<accession>A0ABY4PG78</accession>
<evidence type="ECO:0000256" key="11">
    <source>
        <dbReference type="SAM" id="Phobius"/>
    </source>
</evidence>
<feature type="transmembrane region" description="Helical" evidence="11">
    <location>
        <begin position="45"/>
        <end position="63"/>
    </location>
</feature>
<feature type="transmembrane region" description="Helical" evidence="11">
    <location>
        <begin position="7"/>
        <end position="33"/>
    </location>
</feature>
<reference evidence="13 14" key="1">
    <citation type="journal article" date="2022" name="Int. J. Syst. Evol. Microbiol.">
        <title>Apilactobacillus apisilvae sp. nov., Nicolia spurrieriana gen. nov. sp. nov., Bombilactobacillus folatiphilus sp. nov. and Bombilactobacillus thymidiniphilus sp. nov., four new lactic acid bacterial isolates from stingless bees Tetragonula carbonaria and Austroplebeia australis.</title>
        <authorList>
            <person name="Oliphant S.A."/>
            <person name="Watson-Haigh N.S."/>
            <person name="Sumby K.M."/>
            <person name="Gardner J."/>
            <person name="Groom S."/>
            <person name="Jiranek V."/>
        </authorList>
    </citation>
    <scope>NUCLEOTIDE SEQUENCE [LARGE SCALE GENOMIC DNA]</scope>
    <source>
        <strain evidence="13 14">SG5_A10</strain>
    </source>
</reference>
<keyword evidence="4" id="KW-1003">Cell membrane</keyword>
<evidence type="ECO:0000256" key="10">
    <source>
        <dbReference type="ARBA" id="ARBA00023136"/>
    </source>
</evidence>
<evidence type="ECO:0000256" key="5">
    <source>
        <dbReference type="ARBA" id="ARBA00022679"/>
    </source>
</evidence>
<keyword evidence="6 11" id="KW-0812">Transmembrane</keyword>
<keyword evidence="8 11" id="KW-1133">Transmembrane helix</keyword>